<feature type="compositionally biased region" description="Polar residues" evidence="1">
    <location>
        <begin position="1"/>
        <end position="14"/>
    </location>
</feature>
<protein>
    <submittedName>
        <fullName evidence="2">Uncharacterized protein</fullName>
    </submittedName>
</protein>
<organism evidence="2 3">
    <name type="scientific">Austropuccinia psidii MF-1</name>
    <dbReference type="NCBI Taxonomy" id="1389203"/>
    <lineage>
        <taxon>Eukaryota</taxon>
        <taxon>Fungi</taxon>
        <taxon>Dikarya</taxon>
        <taxon>Basidiomycota</taxon>
        <taxon>Pucciniomycotina</taxon>
        <taxon>Pucciniomycetes</taxon>
        <taxon>Pucciniales</taxon>
        <taxon>Sphaerophragmiaceae</taxon>
        <taxon>Austropuccinia</taxon>
    </lineage>
</organism>
<evidence type="ECO:0000256" key="1">
    <source>
        <dbReference type="SAM" id="MobiDB-lite"/>
    </source>
</evidence>
<dbReference type="Proteomes" id="UP000765509">
    <property type="component" value="Unassembled WGS sequence"/>
</dbReference>
<comment type="caution">
    <text evidence="2">The sequence shown here is derived from an EMBL/GenBank/DDBJ whole genome shotgun (WGS) entry which is preliminary data.</text>
</comment>
<sequence length="84" mass="9260">MPSTRSGAQYNPSSESRKVYRCDYGRGQSVREGQGPVNESQTDKLCHSDADNTVLPSKVAEANTKRLRGHIKSHPEALQQFISA</sequence>
<evidence type="ECO:0000313" key="3">
    <source>
        <dbReference type="Proteomes" id="UP000765509"/>
    </source>
</evidence>
<evidence type="ECO:0000313" key="2">
    <source>
        <dbReference type="EMBL" id="MBW0577783.1"/>
    </source>
</evidence>
<name>A0A9Q3KA94_9BASI</name>
<dbReference type="EMBL" id="AVOT02101376">
    <property type="protein sequence ID" value="MBW0577783.1"/>
    <property type="molecule type" value="Genomic_DNA"/>
</dbReference>
<feature type="compositionally biased region" description="Basic and acidic residues" evidence="1">
    <location>
        <begin position="15"/>
        <end position="24"/>
    </location>
</feature>
<dbReference type="AlphaFoldDB" id="A0A9Q3KA94"/>
<keyword evidence="3" id="KW-1185">Reference proteome</keyword>
<accession>A0A9Q3KA94</accession>
<gene>
    <name evidence="2" type="ORF">O181_117498</name>
</gene>
<reference evidence="2" key="1">
    <citation type="submission" date="2021-03" db="EMBL/GenBank/DDBJ databases">
        <title>Draft genome sequence of rust myrtle Austropuccinia psidii MF-1, a brazilian biotype.</title>
        <authorList>
            <person name="Quecine M.C."/>
            <person name="Pachon D.M.R."/>
            <person name="Bonatelli M.L."/>
            <person name="Correr F.H."/>
            <person name="Franceschini L.M."/>
            <person name="Leite T.F."/>
            <person name="Margarido G.R.A."/>
            <person name="Almeida C.A."/>
            <person name="Ferrarezi J.A."/>
            <person name="Labate C.A."/>
        </authorList>
    </citation>
    <scope>NUCLEOTIDE SEQUENCE</scope>
    <source>
        <strain evidence="2">MF-1</strain>
    </source>
</reference>
<proteinExistence type="predicted"/>
<feature type="region of interest" description="Disordered" evidence="1">
    <location>
        <begin position="1"/>
        <end position="49"/>
    </location>
</feature>